<accession>M2YXE6</accession>
<dbReference type="RefSeq" id="XP_007927699.1">
    <property type="nucleotide sequence ID" value="XM_007929508.1"/>
</dbReference>
<feature type="region of interest" description="Disordered" evidence="2">
    <location>
        <begin position="1"/>
        <end position="34"/>
    </location>
</feature>
<dbReference type="EMBL" id="KB446559">
    <property type="protein sequence ID" value="EME82385.1"/>
    <property type="molecule type" value="Genomic_DNA"/>
</dbReference>
<feature type="coiled-coil region" evidence="1">
    <location>
        <begin position="108"/>
        <end position="142"/>
    </location>
</feature>
<feature type="region of interest" description="Disordered" evidence="2">
    <location>
        <begin position="158"/>
        <end position="195"/>
    </location>
</feature>
<name>M2YXE6_PSEFD</name>
<dbReference type="KEGG" id="pfj:MYCFIDRAFT_82305"/>
<evidence type="ECO:0000256" key="2">
    <source>
        <dbReference type="SAM" id="MobiDB-lite"/>
    </source>
</evidence>
<dbReference type="Proteomes" id="UP000016932">
    <property type="component" value="Unassembled WGS sequence"/>
</dbReference>
<dbReference type="HOGENOM" id="CLU_702325_0_0_1"/>
<sequence length="393" mass="44329">MSSPPPSKKARTSADKEKMLVASHEQCSSPELDEKQCSRCHDLEQIIAGHQKELRSAHVQGGIDVAAQEFAEWKQKTEEEKREAFERGLKEGIKHSEQQKFETEHAYLRGLEEGKRIEQDQAEKLRTEIVELKQQEKAWSKMFENLVSEKREIQSSLGSLQAQGLQQGTPPGQSQLPLPSRALPPQQQQNPILHGHGTSMMCSGTLRRPHIPLYVSRKPPHFMDDTVLVYRAASLHKGRTVVAIAPAYQRDAPSSHAPKGGMWVYVRKDTLVAHPNPTQHEHYPKGDWGMHAEYYGYQRFEPAKLCETSTLAADRASTKGQVSPTMIEKPSGMSMAEDTEKSRTQFLAAQESVGSVNQTPNLTKHDPPEAWQQVINNMALQYRDHQDYKAGRE</sequence>
<evidence type="ECO:0000313" key="3">
    <source>
        <dbReference type="EMBL" id="EME82385.1"/>
    </source>
</evidence>
<keyword evidence="4" id="KW-1185">Reference proteome</keyword>
<organism evidence="3 4">
    <name type="scientific">Pseudocercospora fijiensis (strain CIRAD86)</name>
    <name type="common">Black leaf streak disease fungus</name>
    <name type="synonym">Mycosphaerella fijiensis</name>
    <dbReference type="NCBI Taxonomy" id="383855"/>
    <lineage>
        <taxon>Eukaryota</taxon>
        <taxon>Fungi</taxon>
        <taxon>Dikarya</taxon>
        <taxon>Ascomycota</taxon>
        <taxon>Pezizomycotina</taxon>
        <taxon>Dothideomycetes</taxon>
        <taxon>Dothideomycetidae</taxon>
        <taxon>Mycosphaerellales</taxon>
        <taxon>Mycosphaerellaceae</taxon>
        <taxon>Pseudocercospora</taxon>
    </lineage>
</organism>
<evidence type="ECO:0000256" key="1">
    <source>
        <dbReference type="SAM" id="Coils"/>
    </source>
</evidence>
<reference evidence="3 4" key="1">
    <citation type="journal article" date="2012" name="PLoS Pathog.">
        <title>Diverse lifestyles and strategies of plant pathogenesis encoded in the genomes of eighteen Dothideomycetes fungi.</title>
        <authorList>
            <person name="Ohm R.A."/>
            <person name="Feau N."/>
            <person name="Henrissat B."/>
            <person name="Schoch C.L."/>
            <person name="Horwitz B.A."/>
            <person name="Barry K.W."/>
            <person name="Condon B.J."/>
            <person name="Copeland A.C."/>
            <person name="Dhillon B."/>
            <person name="Glaser F."/>
            <person name="Hesse C.N."/>
            <person name="Kosti I."/>
            <person name="LaButti K."/>
            <person name="Lindquist E.A."/>
            <person name="Lucas S."/>
            <person name="Salamov A.A."/>
            <person name="Bradshaw R.E."/>
            <person name="Ciuffetti L."/>
            <person name="Hamelin R.C."/>
            <person name="Kema G.H.J."/>
            <person name="Lawrence C."/>
            <person name="Scott J.A."/>
            <person name="Spatafora J.W."/>
            <person name="Turgeon B.G."/>
            <person name="de Wit P.J.G.M."/>
            <person name="Zhong S."/>
            <person name="Goodwin S.B."/>
            <person name="Grigoriev I.V."/>
        </authorList>
    </citation>
    <scope>NUCLEOTIDE SEQUENCE [LARGE SCALE GENOMIC DNA]</scope>
    <source>
        <strain evidence="3 4">CIRAD86</strain>
    </source>
</reference>
<protein>
    <submittedName>
        <fullName evidence="3">Uncharacterized protein</fullName>
    </submittedName>
</protein>
<dbReference type="GeneID" id="19341927"/>
<feature type="compositionally biased region" description="Low complexity" evidence="2">
    <location>
        <begin position="158"/>
        <end position="168"/>
    </location>
</feature>
<dbReference type="AlphaFoldDB" id="M2YXE6"/>
<gene>
    <name evidence="3" type="ORF">MYCFIDRAFT_82305</name>
</gene>
<dbReference type="VEuPathDB" id="FungiDB:MYCFIDRAFT_82305"/>
<evidence type="ECO:0000313" key="4">
    <source>
        <dbReference type="Proteomes" id="UP000016932"/>
    </source>
</evidence>
<proteinExistence type="predicted"/>
<keyword evidence="1" id="KW-0175">Coiled coil</keyword>